<evidence type="ECO:0000313" key="2">
    <source>
        <dbReference type="Proteomes" id="UP000663311"/>
    </source>
</evidence>
<dbReference type="Proteomes" id="UP000663311">
    <property type="component" value="Segment"/>
</dbReference>
<proteinExistence type="predicted"/>
<protein>
    <submittedName>
        <fullName evidence="1">Minor tail protein</fullName>
    </submittedName>
</protein>
<organism evidence="1 2">
    <name type="scientific">Streptomyces phage Shady</name>
    <dbReference type="NCBI Taxonomy" id="2767585"/>
    <lineage>
        <taxon>Viruses</taxon>
        <taxon>Duplodnaviria</taxon>
        <taxon>Heunggongvirae</taxon>
        <taxon>Uroviricota</taxon>
        <taxon>Caudoviricetes</taxon>
        <taxon>Colingsworthviridae</taxon>
        <taxon>Shadyvirus</taxon>
        <taxon>Shadyvirus shady</taxon>
    </lineage>
</organism>
<evidence type="ECO:0000313" key="1">
    <source>
        <dbReference type="EMBL" id="QPB09776.1"/>
    </source>
</evidence>
<accession>A0A873WJU5</accession>
<name>A0A873WJU5_9CAUD</name>
<keyword evidence="2" id="KW-1185">Reference proteome</keyword>
<sequence>MATYKVFLYNVLTQNVITEIPFAALSYSYVMDEPGTAEIEIPMTALKTDGNPLTPDDVFPVRTGIAIQRDSELVWGGLLWAYRADLAKRTLSLSAQGYLSYYRYRHTATAGVKYKNLEQTTMIKNFIDSIAANGIKTLTSGLVATNMVRTRAWNPYEFKNLAEVFADLADDITSKDTVTGIYGGGFFFYLEPYWITTGTKVGNRIRNTANRHPYSSGKNLQQGVNCEFADISVDGTGLASSAFAVGATDGTASITPYAADSNTALSAQIPQVNVVLNETGTKEAVALQYKVRSALAFGSKPVILPKADTYPDLFSPLALQPGMSTSVTSDDGFLSLLAEEYVITETAVSVAPDGSDRLSLSLVQADLFKETEN</sequence>
<gene>
    <name evidence="1" type="ORF">CPT_Shady_015</name>
</gene>
<dbReference type="EMBL" id="MT701596">
    <property type="protein sequence ID" value="QPB09776.1"/>
    <property type="molecule type" value="Genomic_DNA"/>
</dbReference>
<reference evidence="1" key="1">
    <citation type="submission" date="2020-07" db="EMBL/GenBank/DDBJ databases">
        <title>Complete genome sequence of Streptomyces phage Shady.</title>
        <authorList>
            <person name="Ortega C.A."/>
            <person name="Hernandez I."/>
            <person name="Guadalupe Vizoso-Pinto M."/>
            <person name="Clark J.D."/>
            <person name="Liu M."/>
            <person name="Burrowes B.H."/>
        </authorList>
    </citation>
    <scope>NUCLEOTIDE SEQUENCE</scope>
</reference>